<accession>A0A5C3N1C2</accession>
<reference evidence="2 3" key="1">
    <citation type="journal article" date="2019" name="Nat. Ecol. Evol.">
        <title>Megaphylogeny resolves global patterns of mushroom evolution.</title>
        <authorList>
            <person name="Varga T."/>
            <person name="Krizsan K."/>
            <person name="Foldi C."/>
            <person name="Dima B."/>
            <person name="Sanchez-Garcia M."/>
            <person name="Sanchez-Ramirez S."/>
            <person name="Szollosi G.J."/>
            <person name="Szarkandi J.G."/>
            <person name="Papp V."/>
            <person name="Albert L."/>
            <person name="Andreopoulos W."/>
            <person name="Angelini C."/>
            <person name="Antonin V."/>
            <person name="Barry K.W."/>
            <person name="Bougher N.L."/>
            <person name="Buchanan P."/>
            <person name="Buyck B."/>
            <person name="Bense V."/>
            <person name="Catcheside P."/>
            <person name="Chovatia M."/>
            <person name="Cooper J."/>
            <person name="Damon W."/>
            <person name="Desjardin D."/>
            <person name="Finy P."/>
            <person name="Geml J."/>
            <person name="Haridas S."/>
            <person name="Hughes K."/>
            <person name="Justo A."/>
            <person name="Karasinski D."/>
            <person name="Kautmanova I."/>
            <person name="Kiss B."/>
            <person name="Kocsube S."/>
            <person name="Kotiranta H."/>
            <person name="LaButti K.M."/>
            <person name="Lechner B.E."/>
            <person name="Liimatainen K."/>
            <person name="Lipzen A."/>
            <person name="Lukacs Z."/>
            <person name="Mihaltcheva S."/>
            <person name="Morgado L.N."/>
            <person name="Niskanen T."/>
            <person name="Noordeloos M.E."/>
            <person name="Ohm R.A."/>
            <person name="Ortiz-Santana B."/>
            <person name="Ovrebo C."/>
            <person name="Racz N."/>
            <person name="Riley R."/>
            <person name="Savchenko A."/>
            <person name="Shiryaev A."/>
            <person name="Soop K."/>
            <person name="Spirin V."/>
            <person name="Szebenyi C."/>
            <person name="Tomsovsky M."/>
            <person name="Tulloss R.E."/>
            <person name="Uehling J."/>
            <person name="Grigoriev I.V."/>
            <person name="Vagvolgyi C."/>
            <person name="Papp T."/>
            <person name="Martin F.M."/>
            <person name="Miettinen O."/>
            <person name="Hibbett D.S."/>
            <person name="Nagy L.G."/>
        </authorList>
    </citation>
    <scope>NUCLEOTIDE SEQUENCE [LARGE SCALE GENOMIC DNA]</scope>
    <source>
        <strain evidence="2 3">OMC1185</strain>
    </source>
</reference>
<keyword evidence="3" id="KW-1185">Reference proteome</keyword>
<keyword evidence="1" id="KW-0472">Membrane</keyword>
<gene>
    <name evidence="2" type="ORF">OE88DRAFT_766340</name>
</gene>
<name>A0A5C3N1C2_9AGAM</name>
<evidence type="ECO:0000313" key="2">
    <source>
        <dbReference type="EMBL" id="TFK47521.1"/>
    </source>
</evidence>
<keyword evidence="1" id="KW-0812">Transmembrane</keyword>
<keyword evidence="1" id="KW-1133">Transmembrane helix</keyword>
<dbReference type="AlphaFoldDB" id="A0A5C3N1C2"/>
<evidence type="ECO:0000313" key="3">
    <source>
        <dbReference type="Proteomes" id="UP000305948"/>
    </source>
</evidence>
<feature type="transmembrane region" description="Helical" evidence="1">
    <location>
        <begin position="21"/>
        <end position="47"/>
    </location>
</feature>
<protein>
    <submittedName>
        <fullName evidence="2">Uncharacterized protein</fullName>
    </submittedName>
</protein>
<organism evidence="2 3">
    <name type="scientific">Heliocybe sulcata</name>
    <dbReference type="NCBI Taxonomy" id="5364"/>
    <lineage>
        <taxon>Eukaryota</taxon>
        <taxon>Fungi</taxon>
        <taxon>Dikarya</taxon>
        <taxon>Basidiomycota</taxon>
        <taxon>Agaricomycotina</taxon>
        <taxon>Agaricomycetes</taxon>
        <taxon>Gloeophyllales</taxon>
        <taxon>Gloeophyllaceae</taxon>
        <taxon>Heliocybe</taxon>
    </lineage>
</organism>
<dbReference type="Proteomes" id="UP000305948">
    <property type="component" value="Unassembled WGS sequence"/>
</dbReference>
<proteinExistence type="predicted"/>
<evidence type="ECO:0000256" key="1">
    <source>
        <dbReference type="SAM" id="Phobius"/>
    </source>
</evidence>
<sequence>MHSRRVKESGGRKPDIKPRHVEVFFQFIYIVTVSSKTATLGFVLYGWDTSFARISNVYIASMLAEYRARCFLVNMSYLT</sequence>
<dbReference type="EMBL" id="ML213523">
    <property type="protein sequence ID" value="TFK47521.1"/>
    <property type="molecule type" value="Genomic_DNA"/>
</dbReference>